<dbReference type="PANTHER" id="PTHR12027">
    <property type="entry name" value="WNT RELATED"/>
    <property type="match status" value="1"/>
</dbReference>
<dbReference type="GO" id="GO:0030182">
    <property type="term" value="P:neuron differentiation"/>
    <property type="evidence" value="ECO:0007669"/>
    <property type="project" value="TreeGrafter"/>
</dbReference>
<sequence>KCSGVSGGCTSKLCYERLLNFQNISRNLFELYSLAHFNNENKTYYSLQKDKSSMELGIVFTDRSPNFCARNPSIGSMGVVGRECDAKPDAKENRCDTLCCDHGYGILKKTFQTKCNCTFVWCCRVECIECNITQLYNVCNDQKYFSRKAPSTLADPINSTYPYFDNNLPTYNYDGDERFNEFKRQQLKKMTSEKNEN</sequence>
<name>A0A068CMC0_HOFMI</name>
<organism evidence="9">
    <name type="scientific">Hofstenia miamia</name>
    <name type="common">Three-banded panther worm</name>
    <dbReference type="NCBI Taxonomy" id="442651"/>
    <lineage>
        <taxon>Eukaryota</taxon>
        <taxon>Metazoa</taxon>
        <taxon>Xenacoelomorpha</taxon>
        <taxon>Acoelomorpha</taxon>
        <taxon>Acoela</taxon>
        <taxon>Hofsteniidae</taxon>
        <taxon>Hofstenia</taxon>
    </lineage>
</organism>
<dbReference type="Pfam" id="PF00110">
    <property type="entry name" value="wnt"/>
    <property type="match status" value="1"/>
</dbReference>
<dbReference type="GO" id="GO:0060070">
    <property type="term" value="P:canonical Wnt signaling pathway"/>
    <property type="evidence" value="ECO:0007669"/>
    <property type="project" value="TreeGrafter"/>
</dbReference>
<proteinExistence type="evidence at transcript level"/>
<dbReference type="GO" id="GO:0005615">
    <property type="term" value="C:extracellular space"/>
    <property type="evidence" value="ECO:0007669"/>
    <property type="project" value="TreeGrafter"/>
</dbReference>
<keyword evidence="4" id="KW-0964">Secreted</keyword>
<evidence type="ECO:0000256" key="7">
    <source>
        <dbReference type="ARBA" id="ARBA00023157"/>
    </source>
</evidence>
<accession>A0A068CMC0</accession>
<keyword evidence="7" id="KW-1015">Disulfide bond</keyword>
<comment type="function">
    <text evidence="8">Ligand for members of the frizzled family of seven transmembrane receptors.</text>
</comment>
<comment type="subcellular location">
    <subcellularLocation>
        <location evidence="1 8">Secreted</location>
        <location evidence="1 8">Extracellular space</location>
        <location evidence="1 8">Extracellular matrix</location>
    </subcellularLocation>
</comment>
<dbReference type="AlphaFoldDB" id="A0A068CMC0"/>
<evidence type="ECO:0000256" key="1">
    <source>
        <dbReference type="ARBA" id="ARBA00004498"/>
    </source>
</evidence>
<protein>
    <recommendedName>
        <fullName evidence="8">Protein Wnt</fullName>
    </recommendedName>
</protein>
<dbReference type="GO" id="GO:0005125">
    <property type="term" value="F:cytokine activity"/>
    <property type="evidence" value="ECO:0007669"/>
    <property type="project" value="TreeGrafter"/>
</dbReference>
<evidence type="ECO:0000256" key="6">
    <source>
        <dbReference type="ARBA" id="ARBA00022687"/>
    </source>
</evidence>
<dbReference type="Gene3D" id="3.30.2460.20">
    <property type="match status" value="1"/>
</dbReference>
<dbReference type="EMBL" id="KJ658739">
    <property type="protein sequence ID" value="AID23661.1"/>
    <property type="molecule type" value="mRNA"/>
</dbReference>
<comment type="similarity">
    <text evidence="2 8">Belongs to the Wnt family.</text>
</comment>
<dbReference type="SMART" id="SM00097">
    <property type="entry name" value="WNT1"/>
    <property type="match status" value="1"/>
</dbReference>
<feature type="non-terminal residue" evidence="9">
    <location>
        <position position="1"/>
    </location>
</feature>
<dbReference type="GO" id="GO:0045165">
    <property type="term" value="P:cell fate commitment"/>
    <property type="evidence" value="ECO:0007669"/>
    <property type="project" value="TreeGrafter"/>
</dbReference>
<dbReference type="InterPro" id="IPR005817">
    <property type="entry name" value="Wnt"/>
</dbReference>
<dbReference type="GO" id="GO:0005109">
    <property type="term" value="F:frizzled binding"/>
    <property type="evidence" value="ECO:0007669"/>
    <property type="project" value="TreeGrafter"/>
</dbReference>
<reference evidence="9" key="1">
    <citation type="journal article" date="2014" name="Curr. Biol.">
        <title>Whole-body acoel regeneration is controlled by wnt and bmp-admp signaling.</title>
        <authorList>
            <person name="Srivastava M."/>
            <person name="Mazza-Curll K.L."/>
            <person name="van Wolfswinkel J.C."/>
            <person name="Reddien P.W."/>
        </authorList>
    </citation>
    <scope>NUCLEOTIDE SEQUENCE</scope>
</reference>
<evidence type="ECO:0000256" key="5">
    <source>
        <dbReference type="ARBA" id="ARBA00022530"/>
    </source>
</evidence>
<keyword evidence="6 8" id="KW-0879">Wnt signaling pathway</keyword>
<keyword evidence="3 8" id="KW-0217">Developmental protein</keyword>
<keyword evidence="5" id="KW-0272">Extracellular matrix</keyword>
<evidence type="ECO:0000256" key="2">
    <source>
        <dbReference type="ARBA" id="ARBA00005683"/>
    </source>
</evidence>
<evidence type="ECO:0000313" key="9">
    <source>
        <dbReference type="EMBL" id="AID23661.1"/>
    </source>
</evidence>
<evidence type="ECO:0000256" key="8">
    <source>
        <dbReference type="RuleBase" id="RU003500"/>
    </source>
</evidence>
<evidence type="ECO:0000256" key="3">
    <source>
        <dbReference type="ARBA" id="ARBA00022473"/>
    </source>
</evidence>
<evidence type="ECO:0000256" key="4">
    <source>
        <dbReference type="ARBA" id="ARBA00022525"/>
    </source>
</evidence>
<dbReference type="InterPro" id="IPR043158">
    <property type="entry name" value="Wnt_C"/>
</dbReference>